<protein>
    <submittedName>
        <fullName evidence="1">Putative ovule protein</fullName>
    </submittedName>
</protein>
<proteinExistence type="predicted"/>
<reference evidence="1" key="1">
    <citation type="submission" date="2015-12" db="EMBL/GenBank/DDBJ databases">
        <title>Gene expression during late stages of embryo sac development: a critical building block for successful pollen-pistil interactions.</title>
        <authorList>
            <person name="Liu Y."/>
            <person name="Joly V."/>
            <person name="Sabar M."/>
            <person name="Matton D.P."/>
        </authorList>
    </citation>
    <scope>NUCLEOTIDE SEQUENCE</scope>
</reference>
<accession>A0A0V0GSI2</accession>
<dbReference type="EMBL" id="GEDG01033454">
    <property type="protein sequence ID" value="JAP10246.1"/>
    <property type="molecule type" value="Transcribed_RNA"/>
</dbReference>
<organism evidence="1">
    <name type="scientific">Solanum chacoense</name>
    <name type="common">Chaco potato</name>
    <dbReference type="NCBI Taxonomy" id="4108"/>
    <lineage>
        <taxon>Eukaryota</taxon>
        <taxon>Viridiplantae</taxon>
        <taxon>Streptophyta</taxon>
        <taxon>Embryophyta</taxon>
        <taxon>Tracheophyta</taxon>
        <taxon>Spermatophyta</taxon>
        <taxon>Magnoliopsida</taxon>
        <taxon>eudicotyledons</taxon>
        <taxon>Gunneridae</taxon>
        <taxon>Pentapetalae</taxon>
        <taxon>asterids</taxon>
        <taxon>lamiids</taxon>
        <taxon>Solanales</taxon>
        <taxon>Solanaceae</taxon>
        <taxon>Solanoideae</taxon>
        <taxon>Solaneae</taxon>
        <taxon>Solanum</taxon>
    </lineage>
</organism>
<sequence>MSIGGVQCSLTWSQLTFMSLFLDVHNWTLKTCIKLNNYTHSSYVASYWAILCPMWYPTCIMTRRTRVSTRSVLYKVKCLLVHTQS</sequence>
<dbReference type="AlphaFoldDB" id="A0A0V0GSI2"/>
<evidence type="ECO:0000313" key="1">
    <source>
        <dbReference type="EMBL" id="JAP10246.1"/>
    </source>
</evidence>
<name>A0A0V0GSI2_SOLCH</name>